<evidence type="ECO:0000256" key="10">
    <source>
        <dbReference type="ARBA" id="ARBA00023065"/>
    </source>
</evidence>
<dbReference type="Gene3D" id="3.30.920.10">
    <property type="entry name" value="Frataxin/CyaY"/>
    <property type="match status" value="1"/>
</dbReference>
<evidence type="ECO:0000256" key="1">
    <source>
        <dbReference type="ARBA" id="ARBA00004173"/>
    </source>
</evidence>
<dbReference type="PROSITE" id="PS50810">
    <property type="entry name" value="FRATAXIN_2"/>
    <property type="match status" value="1"/>
</dbReference>
<gene>
    <name evidence="14" type="primary">YFH1</name>
    <name evidence="14" type="ORF">GGI15_001192</name>
</gene>
<dbReference type="InterPro" id="IPR020895">
    <property type="entry name" value="Frataxin_CS"/>
</dbReference>
<keyword evidence="7" id="KW-0809">Transit peptide</keyword>
<evidence type="ECO:0000256" key="5">
    <source>
        <dbReference type="ARBA" id="ARBA00022448"/>
    </source>
</evidence>
<dbReference type="PRINTS" id="PR00904">
    <property type="entry name" value="FRATAXIN"/>
</dbReference>
<dbReference type="GO" id="GO:0006826">
    <property type="term" value="P:iron ion transport"/>
    <property type="evidence" value="ECO:0007669"/>
    <property type="project" value="UniProtKB-KW"/>
</dbReference>
<protein>
    <recommendedName>
        <fullName evidence="3">ferroxidase</fullName>
        <ecNumber evidence="3">1.16.3.1</ecNumber>
    </recommendedName>
</protein>
<evidence type="ECO:0000256" key="11">
    <source>
        <dbReference type="ARBA" id="ARBA00023128"/>
    </source>
</evidence>
<reference evidence="14" key="1">
    <citation type="submission" date="2022-07" db="EMBL/GenBank/DDBJ databases">
        <title>Phylogenomic reconstructions and comparative analyses of Kickxellomycotina fungi.</title>
        <authorList>
            <person name="Reynolds N.K."/>
            <person name="Stajich J.E."/>
            <person name="Barry K."/>
            <person name="Grigoriev I.V."/>
            <person name="Crous P."/>
            <person name="Smith M.E."/>
        </authorList>
    </citation>
    <scope>NUCLEOTIDE SEQUENCE</scope>
    <source>
        <strain evidence="14">BCRC 34489</strain>
    </source>
</reference>
<organism evidence="14 15">
    <name type="scientific">Coemansia interrupta</name>
    <dbReference type="NCBI Taxonomy" id="1126814"/>
    <lineage>
        <taxon>Eukaryota</taxon>
        <taxon>Fungi</taxon>
        <taxon>Fungi incertae sedis</taxon>
        <taxon>Zoopagomycota</taxon>
        <taxon>Kickxellomycotina</taxon>
        <taxon>Kickxellomycetes</taxon>
        <taxon>Kickxellales</taxon>
        <taxon>Kickxellaceae</taxon>
        <taxon>Coemansia</taxon>
    </lineage>
</organism>
<comment type="caution">
    <text evidence="14">The sequence shown here is derived from an EMBL/GenBank/DDBJ whole genome shotgun (WGS) entry which is preliminary data.</text>
</comment>
<dbReference type="GO" id="GO:0016226">
    <property type="term" value="P:iron-sulfur cluster assembly"/>
    <property type="evidence" value="ECO:0007669"/>
    <property type="project" value="InterPro"/>
</dbReference>
<name>A0A9W8HPP1_9FUNG</name>
<dbReference type="GO" id="GO:0006879">
    <property type="term" value="P:intracellular iron ion homeostasis"/>
    <property type="evidence" value="ECO:0007669"/>
    <property type="project" value="UniProtKB-KW"/>
</dbReference>
<dbReference type="GO" id="GO:0051537">
    <property type="term" value="F:2 iron, 2 sulfur cluster binding"/>
    <property type="evidence" value="ECO:0007669"/>
    <property type="project" value="TreeGrafter"/>
</dbReference>
<dbReference type="PANTHER" id="PTHR16821">
    <property type="entry name" value="FRATAXIN"/>
    <property type="match status" value="1"/>
</dbReference>
<sequence>MTRSIAANAQSTLKPHRQNTHTVPSILRHYQTHSHTESPTAKKYTMASLSDSEYHDRSSRAMDALTEYFEDLGDELENDNYDVEYSSGVLTLKLASHGTYVINKQPPNKQIWLSSPFSGPERYDYDREKEAWFCRHKDESLGALLSREVSEALETDVVVPIN</sequence>
<keyword evidence="4" id="KW-0409">Iron storage</keyword>
<comment type="subcellular location">
    <subcellularLocation>
        <location evidence="1">Mitochondrion</location>
    </subcellularLocation>
</comment>
<evidence type="ECO:0000256" key="2">
    <source>
        <dbReference type="ARBA" id="ARBA00008183"/>
    </source>
</evidence>
<feature type="region of interest" description="Disordered" evidence="13">
    <location>
        <begin position="1"/>
        <end position="20"/>
    </location>
</feature>
<dbReference type="Proteomes" id="UP001140172">
    <property type="component" value="Unassembled WGS sequence"/>
</dbReference>
<dbReference type="NCBIfam" id="TIGR03421">
    <property type="entry name" value="FeS_CyaY"/>
    <property type="match status" value="1"/>
</dbReference>
<dbReference type="SUPFAM" id="SSF55387">
    <property type="entry name" value="Frataxin/Nqo15-like"/>
    <property type="match status" value="1"/>
</dbReference>
<dbReference type="InterPro" id="IPR036524">
    <property type="entry name" value="Frataxin/CyaY_sf"/>
</dbReference>
<dbReference type="GO" id="GO:0005739">
    <property type="term" value="C:mitochondrion"/>
    <property type="evidence" value="ECO:0007669"/>
    <property type="project" value="UniProtKB-SubCell"/>
</dbReference>
<dbReference type="GO" id="GO:0008199">
    <property type="term" value="F:ferric iron binding"/>
    <property type="evidence" value="ECO:0007669"/>
    <property type="project" value="InterPro"/>
</dbReference>
<dbReference type="NCBIfam" id="TIGR03422">
    <property type="entry name" value="mito_frataxin"/>
    <property type="match status" value="1"/>
</dbReference>
<evidence type="ECO:0000256" key="4">
    <source>
        <dbReference type="ARBA" id="ARBA00022434"/>
    </source>
</evidence>
<dbReference type="InterPro" id="IPR002908">
    <property type="entry name" value="Frataxin/CyaY"/>
</dbReference>
<feature type="compositionally biased region" description="Polar residues" evidence="13">
    <location>
        <begin position="1"/>
        <end position="13"/>
    </location>
</feature>
<evidence type="ECO:0000256" key="8">
    <source>
        <dbReference type="ARBA" id="ARBA00023002"/>
    </source>
</evidence>
<accession>A0A9W8HPP1</accession>
<evidence type="ECO:0000313" key="14">
    <source>
        <dbReference type="EMBL" id="KAJ2786830.1"/>
    </source>
</evidence>
<dbReference type="EMBL" id="JANBUM010000042">
    <property type="protein sequence ID" value="KAJ2786830.1"/>
    <property type="molecule type" value="Genomic_DNA"/>
</dbReference>
<dbReference type="GO" id="GO:0034986">
    <property type="term" value="F:iron chaperone activity"/>
    <property type="evidence" value="ECO:0007669"/>
    <property type="project" value="TreeGrafter"/>
</dbReference>
<keyword evidence="5" id="KW-0813">Transport</keyword>
<evidence type="ECO:0000256" key="3">
    <source>
        <dbReference type="ARBA" id="ARBA00013107"/>
    </source>
</evidence>
<evidence type="ECO:0000256" key="12">
    <source>
        <dbReference type="ARBA" id="ARBA00047990"/>
    </source>
</evidence>
<proteinExistence type="inferred from homology"/>
<comment type="similarity">
    <text evidence="2">Belongs to the frataxin family.</text>
</comment>
<dbReference type="OrthoDB" id="1897642at2759"/>
<dbReference type="PROSITE" id="PS01344">
    <property type="entry name" value="FRATAXIN_1"/>
    <property type="match status" value="1"/>
</dbReference>
<evidence type="ECO:0000256" key="13">
    <source>
        <dbReference type="SAM" id="MobiDB-lite"/>
    </source>
</evidence>
<evidence type="ECO:0000313" key="15">
    <source>
        <dbReference type="Proteomes" id="UP001140172"/>
    </source>
</evidence>
<keyword evidence="11" id="KW-0496">Mitochondrion</keyword>
<dbReference type="InterPro" id="IPR017789">
    <property type="entry name" value="Frataxin"/>
</dbReference>
<evidence type="ECO:0000256" key="9">
    <source>
        <dbReference type="ARBA" id="ARBA00023004"/>
    </source>
</evidence>
<keyword evidence="15" id="KW-1185">Reference proteome</keyword>
<evidence type="ECO:0000256" key="6">
    <source>
        <dbReference type="ARBA" id="ARBA00022496"/>
    </source>
</evidence>
<dbReference type="GO" id="GO:0004322">
    <property type="term" value="F:ferroxidase activity"/>
    <property type="evidence" value="ECO:0007669"/>
    <property type="project" value="UniProtKB-EC"/>
</dbReference>
<dbReference type="AlphaFoldDB" id="A0A9W8HPP1"/>
<comment type="catalytic activity">
    <reaction evidence="12">
        <text>4 Fe(2+) + O2 + 4 H(+) = 4 Fe(3+) + 2 H2O</text>
        <dbReference type="Rhea" id="RHEA:11148"/>
        <dbReference type="ChEBI" id="CHEBI:15377"/>
        <dbReference type="ChEBI" id="CHEBI:15378"/>
        <dbReference type="ChEBI" id="CHEBI:15379"/>
        <dbReference type="ChEBI" id="CHEBI:29033"/>
        <dbReference type="ChEBI" id="CHEBI:29034"/>
        <dbReference type="EC" id="1.16.3.1"/>
    </reaction>
</comment>
<evidence type="ECO:0000256" key="7">
    <source>
        <dbReference type="ARBA" id="ARBA00022946"/>
    </source>
</evidence>
<keyword evidence="8 14" id="KW-0560">Oxidoreductase</keyword>
<keyword evidence="6" id="KW-0410">Iron transport</keyword>
<dbReference type="SMART" id="SM01219">
    <property type="entry name" value="Frataxin_Cyay"/>
    <property type="match status" value="1"/>
</dbReference>
<dbReference type="EC" id="1.16.3.1" evidence="3"/>
<dbReference type="PANTHER" id="PTHR16821:SF2">
    <property type="entry name" value="FRATAXIN, MITOCHONDRIAL"/>
    <property type="match status" value="1"/>
</dbReference>
<dbReference type="Pfam" id="PF01491">
    <property type="entry name" value="Frataxin_Cyay"/>
    <property type="match status" value="1"/>
</dbReference>
<keyword evidence="10" id="KW-0406">Ion transport</keyword>
<dbReference type="GO" id="GO:0008198">
    <property type="term" value="F:ferrous iron binding"/>
    <property type="evidence" value="ECO:0007669"/>
    <property type="project" value="TreeGrafter"/>
</dbReference>
<keyword evidence="9" id="KW-0408">Iron</keyword>